<protein>
    <submittedName>
        <fullName evidence="4">Tetratricopeptide repeat protein</fullName>
    </submittedName>
</protein>
<dbReference type="InterPro" id="IPR019734">
    <property type="entry name" value="TPR_rpt"/>
</dbReference>
<keyword evidence="5" id="KW-1185">Reference proteome</keyword>
<dbReference type="PANTHER" id="PTHR45586:SF1">
    <property type="entry name" value="LIPOPOLYSACCHARIDE ASSEMBLY PROTEIN B"/>
    <property type="match status" value="1"/>
</dbReference>
<dbReference type="InterPro" id="IPR012668">
    <property type="entry name" value="CHP02466"/>
</dbReference>
<dbReference type="Gene3D" id="2.60.120.620">
    <property type="entry name" value="q2cbj1_9rhob like domain"/>
    <property type="match status" value="1"/>
</dbReference>
<sequence length="554" mass="60889">MSARDPRSFFDEANRLASSGKMEEALALLAQGRAEYPEHADLANGLGAFQLRAGRKIEAAESFAKACTLDPSRSEFQLNHAIALNATSDHRRALEVLERLETTLATDVRYASARGTAERGCGNLLAARQWFETALQCKPDHAVAAHGLARCALEQGDAQASELFRAAIAMAPGDPEMILAYAEALHGEGDRGQARQVAEELARRFPAWSDGLRLLAQIKLAAGEDFSDVYRAAQLQQPTNPAIARAHWQQLFSTDRFAEAADVAGEATRQFPDAEGFALLEATASSAALQLERADRLFAGLTGSGIDRTIHEARHWYRKRDFQRSAAALEGVIEQDRDNFSAWALLGLVWRELDDPRDDWLHGQKGLVTQLEVVLEGATWAEVEQELDAIHANASFPLGQSLRGGTQTRGRLFDRPSEPIQKLREGIAATVERYRDNLPPEDPDHPILSRRNRPLALAGSWSVRFLEGSSRHESHIHPEGLVSSACYIRAPEGGGGELELGRPPPDLNSNLPPERVFEPKERHLALFPSTLYHGTRPFDGAKRMTVAFDVVSGL</sequence>
<organism evidence="4 5">
    <name type="scientific">Qipengyuania aurantiaca</name>
    <dbReference type="NCBI Taxonomy" id="2867233"/>
    <lineage>
        <taxon>Bacteria</taxon>
        <taxon>Pseudomonadati</taxon>
        <taxon>Pseudomonadota</taxon>
        <taxon>Alphaproteobacteria</taxon>
        <taxon>Sphingomonadales</taxon>
        <taxon>Erythrobacteraceae</taxon>
        <taxon>Qipengyuania</taxon>
    </lineage>
</organism>
<evidence type="ECO:0000313" key="4">
    <source>
        <dbReference type="EMBL" id="QZD90197.1"/>
    </source>
</evidence>
<evidence type="ECO:0000256" key="3">
    <source>
        <dbReference type="PROSITE-ProRule" id="PRU00339"/>
    </source>
</evidence>
<dbReference type="PROSITE" id="PS50005">
    <property type="entry name" value="TPR"/>
    <property type="match status" value="1"/>
</dbReference>
<dbReference type="Proteomes" id="UP000824281">
    <property type="component" value="Chromosome"/>
</dbReference>
<gene>
    <name evidence="4" type="ORF">K3148_01970</name>
</gene>
<dbReference type="InterPro" id="IPR051012">
    <property type="entry name" value="CellSynth/LPSAsmb/PSIAsmb"/>
</dbReference>
<dbReference type="Pfam" id="PF13432">
    <property type="entry name" value="TPR_16"/>
    <property type="match status" value="2"/>
</dbReference>
<evidence type="ECO:0000256" key="2">
    <source>
        <dbReference type="ARBA" id="ARBA00022803"/>
    </source>
</evidence>
<dbReference type="SMART" id="SM00028">
    <property type="entry name" value="TPR"/>
    <property type="match status" value="4"/>
</dbReference>
<dbReference type="InterPro" id="IPR011990">
    <property type="entry name" value="TPR-like_helical_dom_sf"/>
</dbReference>
<dbReference type="RefSeq" id="WP_221425671.1">
    <property type="nucleotide sequence ID" value="NZ_CP081295.1"/>
</dbReference>
<dbReference type="SUPFAM" id="SSF48452">
    <property type="entry name" value="TPR-like"/>
    <property type="match status" value="2"/>
</dbReference>
<proteinExistence type="predicted"/>
<evidence type="ECO:0000313" key="5">
    <source>
        <dbReference type="Proteomes" id="UP000824281"/>
    </source>
</evidence>
<reference evidence="4 5" key="1">
    <citation type="submission" date="2021-08" db="EMBL/GenBank/DDBJ databases">
        <title>Comparative Genomics Analysis of the Genus Qipengyuania Reveals Extensive Genetic Diversity and Metabolic Versatility, Including the Description of Fifteen Novel Species.</title>
        <authorList>
            <person name="Liu Y."/>
        </authorList>
    </citation>
    <scope>NUCLEOTIDE SEQUENCE [LARGE SCALE GENOMIC DNA]</scope>
    <source>
        <strain evidence="4 5">1NDH13</strain>
    </source>
</reference>
<dbReference type="PANTHER" id="PTHR45586">
    <property type="entry name" value="TPR REPEAT-CONTAINING PROTEIN PA4667"/>
    <property type="match status" value="1"/>
</dbReference>
<name>A0ABX8ZMI5_9SPHN</name>
<keyword evidence="2 3" id="KW-0802">TPR repeat</keyword>
<evidence type="ECO:0000256" key="1">
    <source>
        <dbReference type="ARBA" id="ARBA00022737"/>
    </source>
</evidence>
<dbReference type="EMBL" id="CP081295">
    <property type="protein sequence ID" value="QZD90197.1"/>
    <property type="molecule type" value="Genomic_DNA"/>
</dbReference>
<dbReference type="Pfam" id="PF14559">
    <property type="entry name" value="TPR_19"/>
    <property type="match status" value="1"/>
</dbReference>
<keyword evidence="1" id="KW-0677">Repeat</keyword>
<dbReference type="Gene3D" id="1.25.40.10">
    <property type="entry name" value="Tetratricopeptide repeat domain"/>
    <property type="match status" value="3"/>
</dbReference>
<dbReference type="Pfam" id="PF13759">
    <property type="entry name" value="2OG-FeII_Oxy_5"/>
    <property type="match status" value="1"/>
</dbReference>
<feature type="repeat" description="TPR" evidence="3">
    <location>
        <begin position="40"/>
        <end position="73"/>
    </location>
</feature>
<accession>A0ABX8ZMI5</accession>